<evidence type="ECO:0000313" key="2">
    <source>
        <dbReference type="Proteomes" id="UP000006250"/>
    </source>
</evidence>
<dbReference type="EMBL" id="AECZ01000005">
    <property type="protein sequence ID" value="EFL52257.1"/>
    <property type="molecule type" value="Genomic_DNA"/>
</dbReference>
<dbReference type="AlphaFoldDB" id="E1JTX8"/>
<dbReference type="Proteomes" id="UP000006250">
    <property type="component" value="Unassembled WGS sequence"/>
</dbReference>
<gene>
    <name evidence="1" type="ORF">DesfrDRAFT_1077</name>
</gene>
<dbReference type="eggNOG" id="COG1600">
    <property type="taxonomic scope" value="Bacteria"/>
</dbReference>
<comment type="caution">
    <text evidence="1">The sequence shown here is derived from an EMBL/GenBank/DDBJ whole genome shotgun (WGS) entry which is preliminary data.</text>
</comment>
<dbReference type="STRING" id="596151.DesfrDRAFT_1077"/>
<reference evidence="1 2" key="1">
    <citation type="submission" date="2010-08" db="EMBL/GenBank/DDBJ databases">
        <title>The draft genome of Desulfovibrio fructosovorans JJ.</title>
        <authorList>
            <consortium name="US DOE Joint Genome Institute (JGI-PGF)"/>
            <person name="Lucas S."/>
            <person name="Copeland A."/>
            <person name="Lapidus A."/>
            <person name="Cheng J.-F."/>
            <person name="Bruce D."/>
            <person name="Goodwin L."/>
            <person name="Pitluck S."/>
            <person name="Land M.L."/>
            <person name="Hauser L."/>
            <person name="Chang Y.-J."/>
            <person name="Jeffries C."/>
            <person name="Wall J.D."/>
            <person name="Stahl D.A."/>
            <person name="Arkin A.P."/>
            <person name="Dehal P."/>
            <person name="Stolyar S.M."/>
            <person name="Hazen T.C."/>
            <person name="Woyke T.J."/>
        </authorList>
    </citation>
    <scope>NUCLEOTIDE SEQUENCE [LARGE SCALE GENOMIC DNA]</scope>
    <source>
        <strain evidence="1 2">JJ</strain>
    </source>
</reference>
<protein>
    <submittedName>
        <fullName evidence="1">Uncharacterized protein</fullName>
    </submittedName>
</protein>
<name>E1JTX8_SOLFR</name>
<accession>E1JTX8</accession>
<keyword evidence="2" id="KW-1185">Reference proteome</keyword>
<sequence>MPESDIAGRIAAWMDDRAHNALFPGSDMPAFATPLIGYADGADPLFTRIKEDIGPEFYWTPRQAFALAFPDDAPPPADALTVIAWILPQTAATRAAHRACRDLPDIAWSRARHFGEMVNERLRAFVVETLSREGIRAVAPTLLPQWGRRLSPRLRIAQSYGEEERRECERGNPLKRVLPSRALPFLNFLIIGMFHFHFPIRKEAWQESVPNQAVGVPAKKETGGPFGPPAIYPRGCRA</sequence>
<dbReference type="OrthoDB" id="9784571at2"/>
<evidence type="ECO:0000313" key="1">
    <source>
        <dbReference type="EMBL" id="EFL52257.1"/>
    </source>
</evidence>
<proteinExistence type="predicted"/>
<organism evidence="1 2">
    <name type="scientific">Solidesulfovibrio fructosivorans JJ]</name>
    <dbReference type="NCBI Taxonomy" id="596151"/>
    <lineage>
        <taxon>Bacteria</taxon>
        <taxon>Pseudomonadati</taxon>
        <taxon>Thermodesulfobacteriota</taxon>
        <taxon>Desulfovibrionia</taxon>
        <taxon>Desulfovibrionales</taxon>
        <taxon>Desulfovibrionaceae</taxon>
        <taxon>Solidesulfovibrio</taxon>
    </lineage>
</organism>
<dbReference type="RefSeq" id="WP_005991851.1">
    <property type="nucleotide sequence ID" value="NZ_AECZ01000005.1"/>
</dbReference>